<proteinExistence type="predicted"/>
<sequence length="197" mass="21876">MMFLDSLPWSDGGLGGAIQMHQVEKPKFSRLTLSLPPLSRPPSPRRRCQTSFRPFWRGDSVRKIFDGFLVQTSKGVGISVVDRIMRCLSSTVEGSCPSADWSESGTKSPKVCKEDSNGATCAQNGVAVFGNWENRPFIENQHINIGSAQLDQIHTTRSDQHRSTRSANSIRSTPLDPDQHESIRSAQLDPDQHNLTK</sequence>
<keyword evidence="3" id="KW-1185">Reference proteome</keyword>
<gene>
    <name evidence="2" type="ORF">F511_30704</name>
</gene>
<feature type="region of interest" description="Disordered" evidence="1">
    <location>
        <begin position="97"/>
        <end position="116"/>
    </location>
</feature>
<feature type="region of interest" description="Disordered" evidence="1">
    <location>
        <begin position="153"/>
        <end position="197"/>
    </location>
</feature>
<accession>A0A2Z7C8Q4</accession>
<evidence type="ECO:0000256" key="1">
    <source>
        <dbReference type="SAM" id="MobiDB-lite"/>
    </source>
</evidence>
<organism evidence="2 3">
    <name type="scientific">Dorcoceras hygrometricum</name>
    <dbReference type="NCBI Taxonomy" id="472368"/>
    <lineage>
        <taxon>Eukaryota</taxon>
        <taxon>Viridiplantae</taxon>
        <taxon>Streptophyta</taxon>
        <taxon>Embryophyta</taxon>
        <taxon>Tracheophyta</taxon>
        <taxon>Spermatophyta</taxon>
        <taxon>Magnoliopsida</taxon>
        <taxon>eudicotyledons</taxon>
        <taxon>Gunneridae</taxon>
        <taxon>Pentapetalae</taxon>
        <taxon>asterids</taxon>
        <taxon>lamiids</taxon>
        <taxon>Lamiales</taxon>
        <taxon>Gesneriaceae</taxon>
        <taxon>Didymocarpoideae</taxon>
        <taxon>Trichosporeae</taxon>
        <taxon>Loxocarpinae</taxon>
        <taxon>Dorcoceras</taxon>
    </lineage>
</organism>
<dbReference type="EMBL" id="KQ998143">
    <property type="protein sequence ID" value="KZV43284.1"/>
    <property type="molecule type" value="Genomic_DNA"/>
</dbReference>
<evidence type="ECO:0000313" key="3">
    <source>
        <dbReference type="Proteomes" id="UP000250235"/>
    </source>
</evidence>
<name>A0A2Z7C8Q4_9LAMI</name>
<dbReference type="AlphaFoldDB" id="A0A2Z7C8Q4"/>
<dbReference type="Proteomes" id="UP000250235">
    <property type="component" value="Unassembled WGS sequence"/>
</dbReference>
<reference evidence="2 3" key="1">
    <citation type="journal article" date="2015" name="Proc. Natl. Acad. Sci. U.S.A.">
        <title>The resurrection genome of Boea hygrometrica: A blueprint for survival of dehydration.</title>
        <authorList>
            <person name="Xiao L."/>
            <person name="Yang G."/>
            <person name="Zhang L."/>
            <person name="Yang X."/>
            <person name="Zhao S."/>
            <person name="Ji Z."/>
            <person name="Zhou Q."/>
            <person name="Hu M."/>
            <person name="Wang Y."/>
            <person name="Chen M."/>
            <person name="Xu Y."/>
            <person name="Jin H."/>
            <person name="Xiao X."/>
            <person name="Hu G."/>
            <person name="Bao F."/>
            <person name="Hu Y."/>
            <person name="Wan P."/>
            <person name="Li L."/>
            <person name="Deng X."/>
            <person name="Kuang T."/>
            <person name="Xiang C."/>
            <person name="Zhu J.K."/>
            <person name="Oliver M.J."/>
            <person name="He Y."/>
        </authorList>
    </citation>
    <scope>NUCLEOTIDE SEQUENCE [LARGE SCALE GENOMIC DNA]</scope>
    <source>
        <strain evidence="3">cv. XS01</strain>
    </source>
</reference>
<protein>
    <submittedName>
        <fullName evidence="2">Uncharacterized protein</fullName>
    </submittedName>
</protein>
<evidence type="ECO:0000313" key="2">
    <source>
        <dbReference type="EMBL" id="KZV43284.1"/>
    </source>
</evidence>